<organism evidence="1 2">
    <name type="scientific">Candidatus Woesebacteria bacterium GW2011_GWB1_39_10b</name>
    <dbReference type="NCBI Taxonomy" id="1618573"/>
    <lineage>
        <taxon>Bacteria</taxon>
        <taxon>Candidatus Woeseibacteriota</taxon>
    </lineage>
</organism>
<reference evidence="1 2" key="1">
    <citation type="journal article" date="2015" name="Nature">
        <title>rRNA introns, odd ribosomes, and small enigmatic genomes across a large radiation of phyla.</title>
        <authorList>
            <person name="Brown C.T."/>
            <person name="Hug L.A."/>
            <person name="Thomas B.C."/>
            <person name="Sharon I."/>
            <person name="Castelle C.J."/>
            <person name="Singh A."/>
            <person name="Wilkins M.J."/>
            <person name="Williams K.H."/>
            <person name="Banfield J.F."/>
        </authorList>
    </citation>
    <scope>NUCLEOTIDE SEQUENCE [LARGE SCALE GENOMIC DNA]</scope>
</reference>
<comment type="caution">
    <text evidence="1">The sequence shown here is derived from an EMBL/GenBank/DDBJ whole genome shotgun (WGS) entry which is preliminary data.</text>
</comment>
<dbReference type="Proteomes" id="UP000034932">
    <property type="component" value="Unassembled WGS sequence"/>
</dbReference>
<dbReference type="STRING" id="1618573.UT19_C0007G0045"/>
<evidence type="ECO:0000313" key="1">
    <source>
        <dbReference type="EMBL" id="KKQ93801.1"/>
    </source>
</evidence>
<evidence type="ECO:0000313" key="2">
    <source>
        <dbReference type="Proteomes" id="UP000034932"/>
    </source>
</evidence>
<dbReference type="InterPro" id="IPR038555">
    <property type="entry name" value="Zincin_1_sf"/>
</dbReference>
<dbReference type="InterPro" id="IPR010428">
    <property type="entry name" value="Zincin_1"/>
</dbReference>
<dbReference type="EMBL" id="LBVW01000007">
    <property type="protein sequence ID" value="KKQ93801.1"/>
    <property type="molecule type" value="Genomic_DNA"/>
</dbReference>
<name>A0A0G0PWR7_9BACT</name>
<accession>A0A0G0PWR7</accession>
<gene>
    <name evidence="1" type="ORF">UT19_C0007G0045</name>
</gene>
<evidence type="ECO:0008006" key="3">
    <source>
        <dbReference type="Google" id="ProtNLM"/>
    </source>
</evidence>
<sequence length="131" mass="14965">MHDSEFEQLVEEALGLLPKEFADKLDNVAIITSDWPSRSQSHILGKRGERGLLLGLYEGIPQTRRGRYGIGEILPDKITIFKIPILMISRTPEDIRKNVRDTVIHEIAHHFGLNEMAIRNAKKVKIEDKVK</sequence>
<dbReference type="Gene3D" id="3.30.2010.20">
    <property type="match status" value="1"/>
</dbReference>
<dbReference type="SUPFAM" id="SSF55486">
    <property type="entry name" value="Metalloproteases ('zincins'), catalytic domain"/>
    <property type="match status" value="1"/>
</dbReference>
<proteinExistence type="predicted"/>
<dbReference type="CDD" id="cd12952">
    <property type="entry name" value="MMP_ACEL2062"/>
    <property type="match status" value="1"/>
</dbReference>
<dbReference type="Pfam" id="PF06262">
    <property type="entry name" value="Zincin_1"/>
    <property type="match status" value="1"/>
</dbReference>
<protein>
    <recommendedName>
        <fullName evidence="3">Metallopeptidase family protein</fullName>
    </recommendedName>
</protein>
<dbReference type="AlphaFoldDB" id="A0A0G0PWR7"/>